<dbReference type="EMBL" id="VUNR01000032">
    <property type="protein sequence ID" value="MSU09736.1"/>
    <property type="molecule type" value="Genomic_DNA"/>
</dbReference>
<dbReference type="InterPro" id="IPR013325">
    <property type="entry name" value="RNA_pol_sigma_r2"/>
</dbReference>
<evidence type="ECO:0000259" key="6">
    <source>
        <dbReference type="Pfam" id="PF08281"/>
    </source>
</evidence>
<protein>
    <submittedName>
        <fullName evidence="7">Sigma-70 family RNA polymerase sigma factor</fullName>
    </submittedName>
</protein>
<dbReference type="SUPFAM" id="SSF88946">
    <property type="entry name" value="Sigma2 domain of RNA polymerase sigma factors"/>
    <property type="match status" value="1"/>
</dbReference>
<dbReference type="GO" id="GO:0003677">
    <property type="term" value="F:DNA binding"/>
    <property type="evidence" value="ECO:0007669"/>
    <property type="project" value="InterPro"/>
</dbReference>
<dbReference type="GO" id="GO:0016987">
    <property type="term" value="F:sigma factor activity"/>
    <property type="evidence" value="ECO:0007669"/>
    <property type="project" value="UniProtKB-KW"/>
</dbReference>
<dbReference type="InterPro" id="IPR036388">
    <property type="entry name" value="WH-like_DNA-bd_sf"/>
</dbReference>
<dbReference type="NCBIfam" id="TIGR02937">
    <property type="entry name" value="sigma70-ECF"/>
    <property type="match status" value="1"/>
</dbReference>
<dbReference type="Pfam" id="PF08281">
    <property type="entry name" value="Sigma70_r4_2"/>
    <property type="match status" value="1"/>
</dbReference>
<keyword evidence="8" id="KW-1185">Reference proteome</keyword>
<dbReference type="CDD" id="cd06171">
    <property type="entry name" value="Sigma70_r4"/>
    <property type="match status" value="1"/>
</dbReference>
<dbReference type="Gene3D" id="1.10.1740.10">
    <property type="match status" value="1"/>
</dbReference>
<dbReference type="Proteomes" id="UP000433181">
    <property type="component" value="Unassembled WGS sequence"/>
</dbReference>
<dbReference type="GeneID" id="96779685"/>
<evidence type="ECO:0000313" key="7">
    <source>
        <dbReference type="EMBL" id="MSU09736.1"/>
    </source>
</evidence>
<dbReference type="InterPro" id="IPR039425">
    <property type="entry name" value="RNA_pol_sigma-70-like"/>
</dbReference>
<reference evidence="7 8" key="1">
    <citation type="submission" date="2019-08" db="EMBL/GenBank/DDBJ databases">
        <title>In-depth cultivation of the pig gut microbiome towards novel bacterial diversity and tailored functional studies.</title>
        <authorList>
            <person name="Wylensek D."/>
            <person name="Hitch T.C.A."/>
            <person name="Clavel T."/>
        </authorList>
    </citation>
    <scope>NUCLEOTIDE SEQUENCE [LARGE SCALE GENOMIC DNA]</scope>
    <source>
        <strain evidence="7 8">WCA-693-APC-5D-A</strain>
    </source>
</reference>
<accession>A0A6I2ULX2</accession>
<feature type="domain" description="RNA polymerase sigma factor 70 region 4 type 2" evidence="6">
    <location>
        <begin position="132"/>
        <end position="183"/>
    </location>
</feature>
<evidence type="ECO:0000256" key="3">
    <source>
        <dbReference type="ARBA" id="ARBA00023082"/>
    </source>
</evidence>
<comment type="caution">
    <text evidence="7">The sequence shown here is derived from an EMBL/GenBank/DDBJ whole genome shotgun (WGS) entry which is preliminary data.</text>
</comment>
<dbReference type="Gene3D" id="1.10.10.10">
    <property type="entry name" value="Winged helix-like DNA-binding domain superfamily/Winged helix DNA-binding domain"/>
    <property type="match status" value="1"/>
</dbReference>
<keyword evidence="2" id="KW-0805">Transcription regulation</keyword>
<evidence type="ECO:0000256" key="1">
    <source>
        <dbReference type="ARBA" id="ARBA00010641"/>
    </source>
</evidence>
<name>A0A6I2ULX2_9FIRM</name>
<dbReference type="PANTHER" id="PTHR43133">
    <property type="entry name" value="RNA POLYMERASE ECF-TYPE SIGMA FACTO"/>
    <property type="match status" value="1"/>
</dbReference>
<gene>
    <name evidence="7" type="ORF">FYJ84_12185</name>
</gene>
<dbReference type="PANTHER" id="PTHR43133:SF51">
    <property type="entry name" value="RNA POLYMERASE SIGMA FACTOR"/>
    <property type="match status" value="1"/>
</dbReference>
<dbReference type="InterPro" id="IPR007627">
    <property type="entry name" value="RNA_pol_sigma70_r2"/>
</dbReference>
<evidence type="ECO:0000259" key="5">
    <source>
        <dbReference type="Pfam" id="PF04542"/>
    </source>
</evidence>
<organism evidence="7 8">
    <name type="scientific">Anaerovibrio slackiae</name>
    <dbReference type="NCBI Taxonomy" id="2652309"/>
    <lineage>
        <taxon>Bacteria</taxon>
        <taxon>Bacillati</taxon>
        <taxon>Bacillota</taxon>
        <taxon>Negativicutes</taxon>
        <taxon>Selenomonadales</taxon>
        <taxon>Selenomonadaceae</taxon>
        <taxon>Anaerovibrio</taxon>
    </lineage>
</organism>
<evidence type="ECO:0000313" key="8">
    <source>
        <dbReference type="Proteomes" id="UP000433181"/>
    </source>
</evidence>
<dbReference type="InterPro" id="IPR013249">
    <property type="entry name" value="RNA_pol_sigma70_r4_t2"/>
</dbReference>
<dbReference type="AlphaFoldDB" id="A0A6I2ULX2"/>
<dbReference type="RefSeq" id="WP_154407904.1">
    <property type="nucleotide sequence ID" value="NZ_VUNR01000032.1"/>
</dbReference>
<dbReference type="Pfam" id="PF04542">
    <property type="entry name" value="Sigma70_r2"/>
    <property type="match status" value="1"/>
</dbReference>
<dbReference type="InterPro" id="IPR014284">
    <property type="entry name" value="RNA_pol_sigma-70_dom"/>
</dbReference>
<proteinExistence type="inferred from homology"/>
<keyword evidence="3" id="KW-0731">Sigma factor</keyword>
<evidence type="ECO:0000256" key="4">
    <source>
        <dbReference type="ARBA" id="ARBA00023163"/>
    </source>
</evidence>
<sequence length="194" mass="22519">MLDMRESVAERRSGYYNELAERARYDKEAFSELYDYFFPRVYNFIFAKVKNAEQADDIISITFEKVFVKLGDYDSGKGAFSTWIFRIALNEMNSLFRKHKQLNEAAWEDFFEPADGRKTPEQQVLSDEGDSQLLMAMDKLNDRERRIVSLKYFTGISNKEIAEMEDMTANNVGVVLHRALDKLKAILEGSGYTI</sequence>
<dbReference type="SUPFAM" id="SSF88659">
    <property type="entry name" value="Sigma3 and sigma4 domains of RNA polymerase sigma factors"/>
    <property type="match status" value="1"/>
</dbReference>
<dbReference type="InterPro" id="IPR013324">
    <property type="entry name" value="RNA_pol_sigma_r3/r4-like"/>
</dbReference>
<evidence type="ECO:0000256" key="2">
    <source>
        <dbReference type="ARBA" id="ARBA00023015"/>
    </source>
</evidence>
<comment type="similarity">
    <text evidence="1">Belongs to the sigma-70 factor family. ECF subfamily.</text>
</comment>
<keyword evidence="4" id="KW-0804">Transcription</keyword>
<feature type="domain" description="RNA polymerase sigma-70 region 2" evidence="5">
    <location>
        <begin position="33"/>
        <end position="100"/>
    </location>
</feature>
<dbReference type="GO" id="GO:0006352">
    <property type="term" value="P:DNA-templated transcription initiation"/>
    <property type="evidence" value="ECO:0007669"/>
    <property type="project" value="InterPro"/>
</dbReference>